<dbReference type="CDD" id="cd03215">
    <property type="entry name" value="ABC_Carb_Monos_II"/>
    <property type="match status" value="1"/>
</dbReference>
<dbReference type="Pfam" id="PF00005">
    <property type="entry name" value="ABC_tran"/>
    <property type="match status" value="2"/>
</dbReference>
<evidence type="ECO:0000256" key="8">
    <source>
        <dbReference type="ARBA" id="ARBA00023136"/>
    </source>
</evidence>
<keyword evidence="4" id="KW-0677">Repeat</keyword>
<dbReference type="EMBL" id="JADPKZ010000003">
    <property type="protein sequence ID" value="MBF8376290.1"/>
    <property type="molecule type" value="Genomic_DNA"/>
</dbReference>
<reference evidence="10 11" key="1">
    <citation type="submission" date="2020-11" db="EMBL/GenBank/DDBJ databases">
        <title>Genomic insight of Alicyclobacillus mali FL 18 reveals a new arsenic-resistant strain, with potential in environmental biotechnology.</title>
        <authorList>
            <person name="Fiorentino G."/>
            <person name="Gallo G."/>
            <person name="Aulitto M."/>
        </authorList>
    </citation>
    <scope>NUCLEOTIDE SEQUENCE [LARGE SCALE GENOMIC DNA]</scope>
    <source>
        <strain evidence="10 11">FL 18</strain>
    </source>
</reference>
<dbReference type="PROSITE" id="PS00211">
    <property type="entry name" value="ABC_TRANSPORTER_1"/>
    <property type="match status" value="1"/>
</dbReference>
<dbReference type="PANTHER" id="PTHR43790:SF3">
    <property type="entry name" value="D-ALLOSE IMPORT ATP-BINDING PROTEIN ALSA-RELATED"/>
    <property type="match status" value="1"/>
</dbReference>
<sequence length="503" mass="55435">MCLTRTLLEAKGIRKVFPGTVALDHVSFELLEGEIHALMGENGAGKSTFLKIVTGALQPDAGEIYIAGRSVKMHSPVDARRMGVAIVHQELSLFPDISVMENILVGQTPTRAGFMRRRQMQEICEHYLERFQVRFSPTDVVKDLSVSQQQIVEIVKALVTDADVYIFDEPTSALSVDDASRLFGVLRELKSKGKGVIYVSHKFDEIFQLSDRITVLRDGSLIGTVPTSETNADEVIRMMVGRSIERIYPEKGRPNGQVLLKVQNLNAGSKCRNVSFELHKGEILGVFGLVGSGRTEIMRAMAGIAPRTSGEIAMDGHAVRIHTVQDAMRHGLYYLTEDRKEQGLFLKMSIRDNVAVTHLERLSKRGLIQRGPARDLANNVIRDLRVKAKDDEQLVGSLSGGNQQKVMIGKWISRQPKVLILDEPTRGIDVGAKAEIHQLLRRLANEGIGIIVISSELPEIVGLSDRVMVIHNGAVAGILTGQQLNDETIMEFASGLHKETAVG</sequence>
<evidence type="ECO:0000256" key="5">
    <source>
        <dbReference type="ARBA" id="ARBA00022741"/>
    </source>
</evidence>
<evidence type="ECO:0000313" key="11">
    <source>
        <dbReference type="Proteomes" id="UP000642910"/>
    </source>
</evidence>
<keyword evidence="5" id="KW-0547">Nucleotide-binding</keyword>
<dbReference type="CDD" id="cd03216">
    <property type="entry name" value="ABC_Carb_Monos_I"/>
    <property type="match status" value="1"/>
</dbReference>
<dbReference type="InterPro" id="IPR003439">
    <property type="entry name" value="ABC_transporter-like_ATP-bd"/>
</dbReference>
<protein>
    <submittedName>
        <fullName evidence="10">Sugar ABC transporter ATP-binding protein</fullName>
    </submittedName>
</protein>
<evidence type="ECO:0000313" key="10">
    <source>
        <dbReference type="EMBL" id="MBF8376290.1"/>
    </source>
</evidence>
<organism evidence="10 11">
    <name type="scientific">Alicyclobacillus mali</name>
    <name type="common">ex Roth et al. 2021</name>
    <dbReference type="NCBI Taxonomy" id="1123961"/>
    <lineage>
        <taxon>Bacteria</taxon>
        <taxon>Bacillati</taxon>
        <taxon>Bacillota</taxon>
        <taxon>Bacilli</taxon>
        <taxon>Bacillales</taxon>
        <taxon>Alicyclobacillaceae</taxon>
        <taxon>Alicyclobacillus</taxon>
    </lineage>
</organism>
<dbReference type="GO" id="GO:0005524">
    <property type="term" value="F:ATP binding"/>
    <property type="evidence" value="ECO:0007669"/>
    <property type="project" value="UniProtKB-KW"/>
</dbReference>
<evidence type="ECO:0000259" key="9">
    <source>
        <dbReference type="PROSITE" id="PS50893"/>
    </source>
</evidence>
<dbReference type="InterPro" id="IPR027417">
    <property type="entry name" value="P-loop_NTPase"/>
</dbReference>
<proteinExistence type="predicted"/>
<evidence type="ECO:0000256" key="2">
    <source>
        <dbReference type="ARBA" id="ARBA00022475"/>
    </source>
</evidence>
<comment type="caution">
    <text evidence="10">The sequence shown here is derived from an EMBL/GenBank/DDBJ whole genome shotgun (WGS) entry which is preliminary data.</text>
</comment>
<dbReference type="Proteomes" id="UP000642910">
    <property type="component" value="Unassembled WGS sequence"/>
</dbReference>
<evidence type="ECO:0000256" key="3">
    <source>
        <dbReference type="ARBA" id="ARBA00022597"/>
    </source>
</evidence>
<accession>A0ABS0EYA6</accession>
<gene>
    <name evidence="10" type="ORF">IW967_00035</name>
</gene>
<keyword evidence="7" id="KW-1278">Translocase</keyword>
<dbReference type="InterPro" id="IPR003593">
    <property type="entry name" value="AAA+_ATPase"/>
</dbReference>
<name>A0ABS0EYA6_9BACL</name>
<keyword evidence="6 10" id="KW-0067">ATP-binding</keyword>
<dbReference type="InterPro" id="IPR017871">
    <property type="entry name" value="ABC_transporter-like_CS"/>
</dbReference>
<keyword evidence="11" id="KW-1185">Reference proteome</keyword>
<dbReference type="SUPFAM" id="SSF52540">
    <property type="entry name" value="P-loop containing nucleoside triphosphate hydrolases"/>
    <property type="match status" value="2"/>
</dbReference>
<evidence type="ECO:0000256" key="4">
    <source>
        <dbReference type="ARBA" id="ARBA00022737"/>
    </source>
</evidence>
<keyword evidence="3" id="KW-0762">Sugar transport</keyword>
<keyword evidence="8" id="KW-0472">Membrane</keyword>
<dbReference type="PROSITE" id="PS50893">
    <property type="entry name" value="ABC_TRANSPORTER_2"/>
    <property type="match status" value="2"/>
</dbReference>
<feature type="domain" description="ABC transporter" evidence="9">
    <location>
        <begin position="8"/>
        <end position="243"/>
    </location>
</feature>
<keyword evidence="2" id="KW-1003">Cell membrane</keyword>
<evidence type="ECO:0000256" key="7">
    <source>
        <dbReference type="ARBA" id="ARBA00022967"/>
    </source>
</evidence>
<dbReference type="Gene3D" id="3.40.50.300">
    <property type="entry name" value="P-loop containing nucleotide triphosphate hydrolases"/>
    <property type="match status" value="2"/>
</dbReference>
<keyword evidence="1" id="KW-0813">Transport</keyword>
<dbReference type="InterPro" id="IPR050107">
    <property type="entry name" value="ABC_carbohydrate_import_ATPase"/>
</dbReference>
<evidence type="ECO:0000256" key="6">
    <source>
        <dbReference type="ARBA" id="ARBA00022840"/>
    </source>
</evidence>
<feature type="domain" description="ABC transporter" evidence="9">
    <location>
        <begin position="254"/>
        <end position="497"/>
    </location>
</feature>
<dbReference type="RefSeq" id="WP_195866708.1">
    <property type="nucleotide sequence ID" value="NZ_JADPKZ010000003.1"/>
</dbReference>
<dbReference type="SMART" id="SM00382">
    <property type="entry name" value="AAA"/>
    <property type="match status" value="2"/>
</dbReference>
<evidence type="ECO:0000256" key="1">
    <source>
        <dbReference type="ARBA" id="ARBA00022448"/>
    </source>
</evidence>
<dbReference type="PANTHER" id="PTHR43790">
    <property type="entry name" value="CARBOHYDRATE TRANSPORT ATP-BINDING PROTEIN MG119-RELATED"/>
    <property type="match status" value="1"/>
</dbReference>